<dbReference type="AlphaFoldDB" id="A0A4P9XAJ6"/>
<feature type="coiled-coil region" evidence="8">
    <location>
        <begin position="181"/>
        <end position="270"/>
    </location>
</feature>
<keyword evidence="4" id="KW-0969">Cilium</keyword>
<feature type="region of interest" description="Disordered" evidence="9">
    <location>
        <begin position="1"/>
        <end position="22"/>
    </location>
</feature>
<evidence type="ECO:0000256" key="7">
    <source>
        <dbReference type="ARBA" id="ARBA00034142"/>
    </source>
</evidence>
<gene>
    <name evidence="11" type="ORF">CXG81DRAFT_24971</name>
</gene>
<evidence type="ECO:0000259" key="10">
    <source>
        <dbReference type="Pfam" id="PF13868"/>
    </source>
</evidence>
<evidence type="ECO:0000256" key="5">
    <source>
        <dbReference type="ARBA" id="ARBA00023273"/>
    </source>
</evidence>
<keyword evidence="2" id="KW-0282">Flagellum</keyword>
<comment type="subcellular location">
    <subcellularLocation>
        <location evidence="1">Cell projection</location>
        <location evidence="1">Cilium</location>
        <location evidence="1">Flagellum</location>
    </subcellularLocation>
</comment>
<name>A0A4P9XAJ6_9FUNG</name>
<dbReference type="InterPro" id="IPR043597">
    <property type="entry name" value="TPH_dom"/>
</dbReference>
<evidence type="ECO:0000256" key="1">
    <source>
        <dbReference type="ARBA" id="ARBA00004230"/>
    </source>
</evidence>
<dbReference type="OrthoDB" id="1902038at2759"/>
<dbReference type="PANTHER" id="PTHR15504:SF0">
    <property type="entry name" value="CILIA- AND FLAGELLA-ASSOCIATED PROTEIN 45"/>
    <property type="match status" value="1"/>
</dbReference>
<evidence type="ECO:0000313" key="11">
    <source>
        <dbReference type="EMBL" id="RKP02355.1"/>
    </source>
</evidence>
<evidence type="ECO:0000313" key="12">
    <source>
        <dbReference type="Proteomes" id="UP000274922"/>
    </source>
</evidence>
<dbReference type="GO" id="GO:0031514">
    <property type="term" value="C:motile cilium"/>
    <property type="evidence" value="ECO:0007669"/>
    <property type="project" value="UniProtKB-SubCell"/>
</dbReference>
<proteinExistence type="inferred from homology"/>
<keyword evidence="12" id="KW-1185">Reference proteome</keyword>
<keyword evidence="3 8" id="KW-0175">Coiled coil</keyword>
<dbReference type="STRING" id="1555241.A0A4P9XAJ6"/>
<evidence type="ECO:0000256" key="4">
    <source>
        <dbReference type="ARBA" id="ARBA00023069"/>
    </source>
</evidence>
<dbReference type="EMBL" id="ML014145">
    <property type="protein sequence ID" value="RKP02355.1"/>
    <property type="molecule type" value="Genomic_DNA"/>
</dbReference>
<dbReference type="Proteomes" id="UP000274922">
    <property type="component" value="Unassembled WGS sequence"/>
</dbReference>
<feature type="compositionally biased region" description="Low complexity" evidence="9">
    <location>
        <begin position="79"/>
        <end position="94"/>
    </location>
</feature>
<sequence>MLAQRSSGGSGKKARGAAAPAADAVRIVTRDQVRYLRARTPAAAAAEAPVVIPASEFLRVQQGATGASTPRGVGGGGRADAAQLAQQQQQQQQAARRERMAAVDRARAERADAGPLDSERRQETNDLLQKAQAQRDEQLDDIKKMNELMLYAKCVTIRDAQVQQKTAIAQAWKSEEARLDAMMEQARVDGLQRQAEREQARLAAMRDGAALIRHQIKEREEHALLEEERQDQENQQFWKAHQARLEEDKAAKQQKQMAQHQLMAETLQANQESIARRRTEKLSEQEEDRRIMQYLVEKERKNVEADRAALAKKAERDVELARMRAKQERLTDKQAAQDALRARRAYEDAEREWRRKEKETAEKHAQLEKQLRQDRWTQQQAKDRALAQEAEKLRAEFYENLERAKQEEARVAALSAQQKQASQASAAELKKQIELKAAERMREREAFFMEGVLHAAEQAEQQRKINAIRDAKLRQLKELGIPDHYCTEIERKIKQLGRRSLTQN</sequence>
<dbReference type="PANTHER" id="PTHR15504">
    <property type="entry name" value="NASOPHARYNGEAL EPITHELIUM SPECIFIC PROTEIN 1"/>
    <property type="match status" value="1"/>
</dbReference>
<feature type="region of interest" description="Disordered" evidence="9">
    <location>
        <begin position="63"/>
        <end position="126"/>
    </location>
</feature>
<accession>A0A4P9XAJ6</accession>
<dbReference type="InterPro" id="IPR033253">
    <property type="entry name" value="CFAP45"/>
</dbReference>
<keyword evidence="5" id="KW-0966">Cell projection</keyword>
<organism evidence="11 12">
    <name type="scientific">Caulochytrium protostelioides</name>
    <dbReference type="NCBI Taxonomy" id="1555241"/>
    <lineage>
        <taxon>Eukaryota</taxon>
        <taxon>Fungi</taxon>
        <taxon>Fungi incertae sedis</taxon>
        <taxon>Chytridiomycota</taxon>
        <taxon>Chytridiomycota incertae sedis</taxon>
        <taxon>Chytridiomycetes</taxon>
        <taxon>Caulochytriales</taxon>
        <taxon>Caulochytriaceae</taxon>
        <taxon>Caulochytrium</taxon>
    </lineage>
</organism>
<evidence type="ECO:0000256" key="3">
    <source>
        <dbReference type="ARBA" id="ARBA00023054"/>
    </source>
</evidence>
<evidence type="ECO:0000256" key="9">
    <source>
        <dbReference type="SAM" id="MobiDB-lite"/>
    </source>
</evidence>
<feature type="region of interest" description="Disordered" evidence="9">
    <location>
        <begin position="353"/>
        <end position="380"/>
    </location>
</feature>
<evidence type="ECO:0000256" key="6">
    <source>
        <dbReference type="ARBA" id="ARBA00034116"/>
    </source>
</evidence>
<reference evidence="12" key="1">
    <citation type="journal article" date="2018" name="Nat. Microbiol.">
        <title>Leveraging single-cell genomics to expand the fungal tree of life.</title>
        <authorList>
            <person name="Ahrendt S.R."/>
            <person name="Quandt C.A."/>
            <person name="Ciobanu D."/>
            <person name="Clum A."/>
            <person name="Salamov A."/>
            <person name="Andreopoulos B."/>
            <person name="Cheng J.F."/>
            <person name="Woyke T."/>
            <person name="Pelin A."/>
            <person name="Henrissat B."/>
            <person name="Reynolds N.K."/>
            <person name="Benny G.L."/>
            <person name="Smith M.E."/>
            <person name="James T.Y."/>
            <person name="Grigoriev I.V."/>
        </authorList>
    </citation>
    <scope>NUCLEOTIDE SEQUENCE [LARGE SCALE GENOMIC DNA]</scope>
    <source>
        <strain evidence="12">ATCC 52028</strain>
    </source>
</reference>
<feature type="compositionally biased region" description="Basic and acidic residues" evidence="9">
    <location>
        <begin position="95"/>
        <end position="124"/>
    </location>
</feature>
<feature type="domain" description="Trichohyalin-plectin-homology" evidence="10">
    <location>
        <begin position="136"/>
        <end position="483"/>
    </location>
</feature>
<evidence type="ECO:0000256" key="8">
    <source>
        <dbReference type="SAM" id="Coils"/>
    </source>
</evidence>
<comment type="similarity">
    <text evidence="6">Belongs to the CFAP45 family.</text>
</comment>
<protein>
    <recommendedName>
        <fullName evidence="7">Cilia- and flagella-associated protein 45</fullName>
    </recommendedName>
</protein>
<evidence type="ECO:0000256" key="2">
    <source>
        <dbReference type="ARBA" id="ARBA00022846"/>
    </source>
</evidence>
<dbReference type="Pfam" id="PF13868">
    <property type="entry name" value="TPH"/>
    <property type="match status" value="1"/>
</dbReference>